<evidence type="ECO:0000256" key="5">
    <source>
        <dbReference type="PIRSR" id="PIRSR607724-2"/>
    </source>
</evidence>
<organism evidence="8">
    <name type="scientific">Crithidia mellificae</name>
    <dbReference type="NCBI Taxonomy" id="796356"/>
    <lineage>
        <taxon>Eukaryota</taxon>
        <taxon>Discoba</taxon>
        <taxon>Euglenozoa</taxon>
        <taxon>Kinetoplastea</taxon>
        <taxon>Metakinetoplastina</taxon>
        <taxon>Trypanosomatida</taxon>
        <taxon>Trypanosomatidae</taxon>
        <taxon>Leishmaniinae</taxon>
        <taxon>Crithidia</taxon>
    </lineage>
</organism>
<dbReference type="InterPro" id="IPR048362">
    <property type="entry name" value="PARG_helical"/>
</dbReference>
<dbReference type="GO" id="GO:0004649">
    <property type="term" value="F:poly(ADP-ribose) glycohydrolase activity"/>
    <property type="evidence" value="ECO:0007669"/>
    <property type="project" value="UniProtKB-EC"/>
</dbReference>
<feature type="binding site" evidence="5">
    <location>
        <position position="293"/>
    </location>
    <ligand>
        <name>substrate</name>
    </ligand>
</feature>
<evidence type="ECO:0000313" key="8">
    <source>
        <dbReference type="EMBL" id="AFU73946.1"/>
    </source>
</evidence>
<dbReference type="PANTHER" id="PTHR12837:SF0">
    <property type="entry name" value="POLY(ADP-RIBOSE) GLYCOHYDROLASE"/>
    <property type="match status" value="1"/>
</dbReference>
<evidence type="ECO:0000256" key="1">
    <source>
        <dbReference type="ARBA" id="ARBA00009545"/>
    </source>
</evidence>
<dbReference type="Pfam" id="PF05028">
    <property type="entry name" value="PARG_cat_C"/>
    <property type="match status" value="1"/>
</dbReference>
<dbReference type="InterPro" id="IPR046372">
    <property type="entry name" value="PARG_cat_C"/>
</dbReference>
<dbReference type="PANTHER" id="PTHR12837">
    <property type="entry name" value="POLY ADP-RIBOSE GLYCOHYDROLASE"/>
    <property type="match status" value="1"/>
</dbReference>
<dbReference type="GO" id="GO:0005737">
    <property type="term" value="C:cytoplasm"/>
    <property type="evidence" value="ECO:0007669"/>
    <property type="project" value="TreeGrafter"/>
</dbReference>
<sequence>MKRARVNRLRGWEVLCPTLRAVRRLTMLKFALDAFLNGSEDAAVTKMAKRPSQWVGLPSAPALGSATREFMLRRSITLREFIVVMLLPCLDVALEFPTLFASTVGEDGAPCSCCIAVDQPVVSLTRRQVWCLLANMFFCAFRPRIEPDDDDSALDDADAPDWVDARLLPTTDYAEMLAAPEKANEIEVAKLLLLFDFFVEAQRWTSRQEMEEVEMIAYRSRAAPALARSLLPRVWCAVPHASPSTSSPAALPPLLPVVLHPLGESIDDQSTMIRIDFANRCIGGGALSNGAVQEEITFAQCPALNTLRWYQTQLGHAESVVVTHYYQYGQVQPGTYGRTLHYGNAVIPPRACGGALLVVDALDFRFDTVDEYSQAAVYRELVKLIGGLSSPAVASLLAVAGGNWGCGVFGGDLELKLLLQWAACGVAGKELHYFPFDKAGCDRFIPHVTQRLRRGCAPPLTTENLISFLYTLEDVSDADEESARGDDRATAGDAFGFAWSSFLKHFCLLDRPLKGAT</sequence>
<reference evidence="8" key="1">
    <citation type="submission" date="2011-12" db="EMBL/GenBank/DDBJ databases">
        <title>The Crithidia mellificae genome.</title>
        <authorList>
            <person name="Runckel C."/>
            <person name="Flenniken M."/>
            <person name="Ruby J.G."/>
            <person name="DeRisi J."/>
        </authorList>
    </citation>
    <scope>NUCLEOTIDE SEQUENCE</scope>
    <source>
        <strain evidence="8">SF</strain>
    </source>
</reference>
<dbReference type="GO" id="GO:0005634">
    <property type="term" value="C:nucleus"/>
    <property type="evidence" value="ECO:0007669"/>
    <property type="project" value="TreeGrafter"/>
</dbReference>
<name>V9LTT8_CRIME</name>
<evidence type="ECO:0000259" key="7">
    <source>
        <dbReference type="Pfam" id="PF20811"/>
    </source>
</evidence>
<dbReference type="GO" id="GO:0009225">
    <property type="term" value="P:nucleotide-sugar metabolic process"/>
    <property type="evidence" value="ECO:0007669"/>
    <property type="project" value="TreeGrafter"/>
</dbReference>
<proteinExistence type="inferred from homology"/>
<dbReference type="InterPro" id="IPR007724">
    <property type="entry name" value="Poly_GlycHdrlase"/>
</dbReference>
<evidence type="ECO:0000259" key="6">
    <source>
        <dbReference type="Pfam" id="PF05028"/>
    </source>
</evidence>
<feature type="active site" evidence="4">
    <location>
        <position position="276"/>
    </location>
</feature>
<keyword evidence="3 8" id="KW-0378">Hydrolase</keyword>
<feature type="binding site" evidence="5">
    <location>
        <position position="336"/>
    </location>
    <ligand>
        <name>substrate</name>
    </ligand>
</feature>
<protein>
    <recommendedName>
        <fullName evidence="2">poly(ADP-ribose) glycohydrolase</fullName>
        <ecNumber evidence="2">3.2.1.143</ecNumber>
    </recommendedName>
</protein>
<dbReference type="AlphaFoldDB" id="V9LTT8"/>
<dbReference type="EC" id="3.2.1.143" evidence="2"/>
<dbReference type="GO" id="GO:0005975">
    <property type="term" value="P:carbohydrate metabolic process"/>
    <property type="evidence" value="ECO:0007669"/>
    <property type="project" value="InterPro"/>
</dbReference>
<comment type="similarity">
    <text evidence="1">Belongs to the poly(ADP-ribose) glycohydrolase family.</text>
</comment>
<dbReference type="GO" id="GO:1990966">
    <property type="term" value="P:ATP generation from poly-ADP-D-ribose"/>
    <property type="evidence" value="ECO:0007669"/>
    <property type="project" value="TreeGrafter"/>
</dbReference>
<dbReference type="EMBL" id="JQ247788">
    <property type="protein sequence ID" value="AFU73946.1"/>
    <property type="molecule type" value="Genomic_DNA"/>
</dbReference>
<dbReference type="Pfam" id="PF20811">
    <property type="entry name" value="PARG_cat_N"/>
    <property type="match status" value="1"/>
</dbReference>
<evidence type="ECO:0000256" key="4">
    <source>
        <dbReference type="PIRSR" id="PIRSR607724-1"/>
    </source>
</evidence>
<dbReference type="GO" id="GO:0006282">
    <property type="term" value="P:regulation of DNA repair"/>
    <property type="evidence" value="ECO:0007669"/>
    <property type="project" value="InterPro"/>
</dbReference>
<feature type="binding site" evidence="5">
    <location>
        <position position="279"/>
    </location>
    <ligand>
        <name>substrate</name>
    </ligand>
</feature>
<accession>V9LTT8</accession>
<feature type="domain" description="PARG helical" evidence="7">
    <location>
        <begin position="91"/>
        <end position="209"/>
    </location>
</feature>
<feature type="active site" evidence="4">
    <location>
        <position position="294"/>
    </location>
</feature>
<evidence type="ECO:0000256" key="3">
    <source>
        <dbReference type="ARBA" id="ARBA00022801"/>
    </source>
</evidence>
<feature type="active site" evidence="4">
    <location>
        <position position="295"/>
    </location>
</feature>
<feature type="domain" description="PARG catalytic Macro" evidence="6">
    <location>
        <begin position="264"/>
        <end position="439"/>
    </location>
</feature>
<evidence type="ECO:0000256" key="2">
    <source>
        <dbReference type="ARBA" id="ARBA00012255"/>
    </source>
</evidence>